<comment type="caution">
    <text evidence="2">The sequence shown here is derived from an EMBL/GenBank/DDBJ whole genome shotgun (WGS) entry which is preliminary data.</text>
</comment>
<gene>
    <name evidence="2" type="ORF">ACFQZ7_10825</name>
</gene>
<protein>
    <recommendedName>
        <fullName evidence="4">Peptidoglycan-binding protein</fullName>
    </recommendedName>
</protein>
<evidence type="ECO:0000313" key="2">
    <source>
        <dbReference type="EMBL" id="MFD0898217.1"/>
    </source>
</evidence>
<reference evidence="3" key="1">
    <citation type="journal article" date="2019" name="Int. J. Syst. Evol. Microbiol.">
        <title>The Global Catalogue of Microorganisms (GCM) 10K type strain sequencing project: providing services to taxonomists for standard genome sequencing and annotation.</title>
        <authorList>
            <consortium name="The Broad Institute Genomics Platform"/>
            <consortium name="The Broad Institute Genome Sequencing Center for Infectious Disease"/>
            <person name="Wu L."/>
            <person name="Ma J."/>
        </authorList>
    </citation>
    <scope>NUCLEOTIDE SEQUENCE [LARGE SCALE GENOMIC DNA]</scope>
    <source>
        <strain evidence="3">CCM 8925</strain>
    </source>
</reference>
<accession>A0ABW3EFQ2</accession>
<evidence type="ECO:0008006" key="4">
    <source>
        <dbReference type="Google" id="ProtNLM"/>
    </source>
</evidence>
<dbReference type="RefSeq" id="WP_137637494.1">
    <property type="nucleotide sequence ID" value="NZ_BJDN01000009.1"/>
</dbReference>
<feature type="chain" id="PRO_5047541054" description="Peptidoglycan-binding protein" evidence="1">
    <location>
        <begin position="28"/>
        <end position="337"/>
    </location>
</feature>
<name>A0ABW3EFQ2_9LACO</name>
<evidence type="ECO:0000313" key="3">
    <source>
        <dbReference type="Proteomes" id="UP001597104"/>
    </source>
</evidence>
<sequence>MNGLGQKMVTVAAVALMGSPVALLANAQHTKAASSDPVVLRQLDTAPHGKQAFAVTTVALQGNKIVAAHIDEFQFMKKSTTGITPVPNSNAAFGKAVTGKQVLISKNNNDKVYSKLMKDEAKATKTRSASMTAIENYTVGKTVKQLKASLAANKKLQNKVISGATLADTNNYVKSVVNTATKGYVTKGISVASDKIELKQIEAAPHGDKSFAVTTVAMSGTKIAAATIDEFQFVAKKDFKGVPNSNQDFGKYYPKGKVLASKQANDAAYSKMMKDEAGATQTRSRSVDAITNYTTGKTATDLKNQLNAHDKMTDVVSGATLEDTNGYIQSIIDAANS</sequence>
<proteinExistence type="predicted"/>
<evidence type="ECO:0000256" key="1">
    <source>
        <dbReference type="SAM" id="SignalP"/>
    </source>
</evidence>
<feature type="signal peptide" evidence="1">
    <location>
        <begin position="1"/>
        <end position="27"/>
    </location>
</feature>
<keyword evidence="3" id="KW-1185">Reference proteome</keyword>
<dbReference type="EMBL" id="JBHTIO010000045">
    <property type="protein sequence ID" value="MFD0898217.1"/>
    <property type="molecule type" value="Genomic_DNA"/>
</dbReference>
<organism evidence="2 3">
    <name type="scientific">Loigolactobacillus binensis</name>
    <dbReference type="NCBI Taxonomy" id="2559922"/>
    <lineage>
        <taxon>Bacteria</taxon>
        <taxon>Bacillati</taxon>
        <taxon>Bacillota</taxon>
        <taxon>Bacilli</taxon>
        <taxon>Lactobacillales</taxon>
        <taxon>Lactobacillaceae</taxon>
        <taxon>Loigolactobacillus</taxon>
    </lineage>
</organism>
<keyword evidence="1" id="KW-0732">Signal</keyword>
<dbReference type="Proteomes" id="UP001597104">
    <property type="component" value="Unassembled WGS sequence"/>
</dbReference>